<protein>
    <recommendedName>
        <fullName evidence="3">Nephrocystin 3-like N-terminal domain-containing protein</fullName>
    </recommendedName>
</protein>
<accession>A0AAW0C413</accession>
<keyword evidence="1" id="KW-0677">Repeat</keyword>
<dbReference type="Proteomes" id="UP001362999">
    <property type="component" value="Unassembled WGS sequence"/>
</dbReference>
<gene>
    <name evidence="4" type="ORF">R3P38DRAFT_3264067</name>
</gene>
<evidence type="ECO:0000256" key="1">
    <source>
        <dbReference type="ARBA" id="ARBA00022737"/>
    </source>
</evidence>
<feature type="region of interest" description="Disordered" evidence="2">
    <location>
        <begin position="1"/>
        <end position="28"/>
    </location>
</feature>
<feature type="domain" description="Nephrocystin 3-like N-terminal" evidence="3">
    <location>
        <begin position="87"/>
        <end position="240"/>
    </location>
</feature>
<evidence type="ECO:0000259" key="3">
    <source>
        <dbReference type="Pfam" id="PF24883"/>
    </source>
</evidence>
<evidence type="ECO:0000256" key="2">
    <source>
        <dbReference type="SAM" id="MobiDB-lite"/>
    </source>
</evidence>
<feature type="compositionally biased region" description="Gly residues" evidence="2">
    <location>
        <begin position="9"/>
        <end position="28"/>
    </location>
</feature>
<name>A0AAW0C413_9AGAR</name>
<dbReference type="InterPro" id="IPR027417">
    <property type="entry name" value="P-loop_NTPase"/>
</dbReference>
<dbReference type="PANTHER" id="PTHR10039:SF17">
    <property type="entry name" value="FUNGAL STAND N-TERMINAL GOODBYE DOMAIN-CONTAINING PROTEIN-RELATED"/>
    <property type="match status" value="1"/>
</dbReference>
<reference evidence="4 5" key="1">
    <citation type="journal article" date="2024" name="J Genomics">
        <title>Draft genome sequencing and assembly of Favolaschia claudopus CIRM-BRFM 2984 isolated from oak limbs.</title>
        <authorList>
            <person name="Navarro D."/>
            <person name="Drula E."/>
            <person name="Chaduli D."/>
            <person name="Cazenave R."/>
            <person name="Ahrendt S."/>
            <person name="Wang J."/>
            <person name="Lipzen A."/>
            <person name="Daum C."/>
            <person name="Barry K."/>
            <person name="Grigoriev I.V."/>
            <person name="Favel A."/>
            <person name="Rosso M.N."/>
            <person name="Martin F."/>
        </authorList>
    </citation>
    <scope>NUCLEOTIDE SEQUENCE [LARGE SCALE GENOMIC DNA]</scope>
    <source>
        <strain evidence="4 5">CIRM-BRFM 2984</strain>
    </source>
</reference>
<comment type="caution">
    <text evidence="4">The sequence shown here is derived from an EMBL/GenBank/DDBJ whole genome shotgun (WGS) entry which is preliminary data.</text>
</comment>
<dbReference type="Gene3D" id="3.40.50.300">
    <property type="entry name" value="P-loop containing nucleotide triphosphate hydrolases"/>
    <property type="match status" value="1"/>
</dbReference>
<organism evidence="4 5">
    <name type="scientific">Favolaschia claudopus</name>
    <dbReference type="NCBI Taxonomy" id="2862362"/>
    <lineage>
        <taxon>Eukaryota</taxon>
        <taxon>Fungi</taxon>
        <taxon>Dikarya</taxon>
        <taxon>Basidiomycota</taxon>
        <taxon>Agaricomycotina</taxon>
        <taxon>Agaricomycetes</taxon>
        <taxon>Agaricomycetidae</taxon>
        <taxon>Agaricales</taxon>
        <taxon>Marasmiineae</taxon>
        <taxon>Mycenaceae</taxon>
        <taxon>Favolaschia</taxon>
    </lineage>
</organism>
<sequence>MLDNNIRAGGTGGSGGSGNGLGGQGGFGQGPVFNSNHYNMSTLELQIEAAMRILHEAAANEASHDSGESYGRPPCHQDTRREYLSHLHAWSYATEDSKPFWMCGPAGTGKSAIAQSFCKQLHARDSLGGGFFFKRDHPTRGNAQKLFPTLAYQLATVCPPFKAALAPRVANDPALVGKSLSTQLQKLILEPYHDSASDHPFVMVIDGLDECDGEYLQQQIMRCAMDAHSVFGLRFLVVSRPESHLHAAVAPTSFDQLVIEGSYRDIKRYLVDEFERIRTTHDAMLGIIGPWPDYKFINTLVEKSSGHFIYAATAIRFIGDEDWNPIERLGIVMGVGEPDADSNSPFTALDQLYIEILKAVPGQSRLQRILAVASAMEEQKRGDYRFSVDDIAQILHITTTNVRLTLRRLRSLIWLPETDGEGELFIWHHASFPDFLNSPERAGEFYFNDIARSSLAVSVIKVFCDSRRLTPTYDSERHITGWMLKLNFITTTKLSSDMAKNLDCVNLDLIFNYCQCVGGREETEEVLNWLKLHGAPRTLIQHWEDIVYMAKFDIYLRNYPPVDTPDEMQLDELQHINGVSPGLLDIIQAYVLLEFIPNPLTYCLAYIRWVLDVSWQQIMAPIATTLRSAGETPHLDNINKTTANLIRGVIKSNRIRQLYCEATMEVIAKRIFLILTHEPWVLRFIKSWSCILRSCPHTEDLLDTLRLLVMGTDYCNSGNTGRDIYHIRTWLKSHPSSPLDMLEKLGAIEIPTARQEEYEAHWMEWRQRTGIFTTSINE</sequence>
<proteinExistence type="predicted"/>
<dbReference type="SUPFAM" id="SSF52540">
    <property type="entry name" value="P-loop containing nucleoside triphosphate hydrolases"/>
    <property type="match status" value="1"/>
</dbReference>
<dbReference type="Pfam" id="PF24883">
    <property type="entry name" value="NPHP3_N"/>
    <property type="match status" value="1"/>
</dbReference>
<dbReference type="InterPro" id="IPR056884">
    <property type="entry name" value="NPHP3-like_N"/>
</dbReference>
<evidence type="ECO:0000313" key="5">
    <source>
        <dbReference type="Proteomes" id="UP001362999"/>
    </source>
</evidence>
<dbReference type="EMBL" id="JAWWNJ010000022">
    <property type="protein sequence ID" value="KAK7033743.1"/>
    <property type="molecule type" value="Genomic_DNA"/>
</dbReference>
<keyword evidence="5" id="KW-1185">Reference proteome</keyword>
<evidence type="ECO:0000313" key="4">
    <source>
        <dbReference type="EMBL" id="KAK7033743.1"/>
    </source>
</evidence>
<dbReference type="PANTHER" id="PTHR10039">
    <property type="entry name" value="AMELOGENIN"/>
    <property type="match status" value="1"/>
</dbReference>
<dbReference type="AlphaFoldDB" id="A0AAW0C413"/>